<dbReference type="AlphaFoldDB" id="A0AAN9EZY3"/>
<keyword evidence="1" id="KW-0812">Transmembrane</keyword>
<gene>
    <name evidence="2" type="ORF">RIF29_18729</name>
</gene>
<evidence type="ECO:0000313" key="3">
    <source>
        <dbReference type="Proteomes" id="UP001372338"/>
    </source>
</evidence>
<evidence type="ECO:0000256" key="1">
    <source>
        <dbReference type="SAM" id="Phobius"/>
    </source>
</evidence>
<comment type="caution">
    <text evidence="2">The sequence shown here is derived from an EMBL/GenBank/DDBJ whole genome shotgun (WGS) entry which is preliminary data.</text>
</comment>
<dbReference type="Proteomes" id="UP001372338">
    <property type="component" value="Unassembled WGS sequence"/>
</dbReference>
<proteinExistence type="predicted"/>
<dbReference type="EMBL" id="JAYWIO010000004">
    <property type="protein sequence ID" value="KAK7266089.1"/>
    <property type="molecule type" value="Genomic_DNA"/>
</dbReference>
<protein>
    <submittedName>
        <fullName evidence="2">Uncharacterized protein</fullName>
    </submittedName>
</protein>
<feature type="transmembrane region" description="Helical" evidence="1">
    <location>
        <begin position="71"/>
        <end position="94"/>
    </location>
</feature>
<organism evidence="2 3">
    <name type="scientific">Crotalaria pallida</name>
    <name type="common">Smooth rattlebox</name>
    <name type="synonym">Crotalaria striata</name>
    <dbReference type="NCBI Taxonomy" id="3830"/>
    <lineage>
        <taxon>Eukaryota</taxon>
        <taxon>Viridiplantae</taxon>
        <taxon>Streptophyta</taxon>
        <taxon>Embryophyta</taxon>
        <taxon>Tracheophyta</taxon>
        <taxon>Spermatophyta</taxon>
        <taxon>Magnoliopsida</taxon>
        <taxon>eudicotyledons</taxon>
        <taxon>Gunneridae</taxon>
        <taxon>Pentapetalae</taxon>
        <taxon>rosids</taxon>
        <taxon>fabids</taxon>
        <taxon>Fabales</taxon>
        <taxon>Fabaceae</taxon>
        <taxon>Papilionoideae</taxon>
        <taxon>50 kb inversion clade</taxon>
        <taxon>genistoids sensu lato</taxon>
        <taxon>core genistoids</taxon>
        <taxon>Crotalarieae</taxon>
        <taxon>Crotalaria</taxon>
    </lineage>
</organism>
<reference evidence="2 3" key="1">
    <citation type="submission" date="2024-01" db="EMBL/GenBank/DDBJ databases">
        <title>The genomes of 5 underutilized Papilionoideae crops provide insights into root nodulation and disease resistanc.</title>
        <authorList>
            <person name="Yuan L."/>
        </authorList>
    </citation>
    <scope>NUCLEOTIDE SEQUENCE [LARGE SCALE GENOMIC DNA]</scope>
    <source>
        <strain evidence="2">ZHUSHIDOU_FW_LH</strain>
        <tissue evidence="2">Leaf</tissue>
    </source>
</reference>
<name>A0AAN9EZY3_CROPI</name>
<keyword evidence="1" id="KW-1133">Transmembrane helix</keyword>
<keyword evidence="3" id="KW-1185">Reference proteome</keyword>
<accession>A0AAN9EZY3</accession>
<keyword evidence="1" id="KW-0472">Membrane</keyword>
<sequence>MGNLQFVKIRLVKIQLLERDSIEFNSIPFHSITLTVVSIRFITASSTSVQILEIDTLFNYLSTCSANKTSLVLVSCCFLCVTCDGASSIWYIILANKQMSIIGI</sequence>
<evidence type="ECO:0000313" key="2">
    <source>
        <dbReference type="EMBL" id="KAK7266089.1"/>
    </source>
</evidence>